<sequence>MPIMIIIVKDASTKIGAAKMTSAGTNATKIIGTRRAFNTSTKIGTSANRIRRNGHNLNIRASTNINTTTTTMTGICIFTNTGTCTMIVLGTSTMLNGPRSGVGATTRIGITKIASEYLHGDRHQHLQDHYQDKHPQEERRRHEGQRGHFQENQAEQG</sequence>
<accession>A0ABN9S9K0</accession>
<name>A0ABN9S9K0_9DINO</name>
<reference evidence="2" key="1">
    <citation type="submission" date="2023-10" db="EMBL/GenBank/DDBJ databases">
        <authorList>
            <person name="Chen Y."/>
            <person name="Shah S."/>
            <person name="Dougan E. K."/>
            <person name="Thang M."/>
            <person name="Chan C."/>
        </authorList>
    </citation>
    <scope>NUCLEOTIDE SEQUENCE [LARGE SCALE GENOMIC DNA]</scope>
</reference>
<gene>
    <name evidence="2" type="ORF">PCOR1329_LOCUS27656</name>
</gene>
<proteinExistence type="predicted"/>
<evidence type="ECO:0000313" key="2">
    <source>
        <dbReference type="EMBL" id="CAK0828446.1"/>
    </source>
</evidence>
<organism evidence="2 3">
    <name type="scientific">Prorocentrum cordatum</name>
    <dbReference type="NCBI Taxonomy" id="2364126"/>
    <lineage>
        <taxon>Eukaryota</taxon>
        <taxon>Sar</taxon>
        <taxon>Alveolata</taxon>
        <taxon>Dinophyceae</taxon>
        <taxon>Prorocentrales</taxon>
        <taxon>Prorocentraceae</taxon>
        <taxon>Prorocentrum</taxon>
    </lineage>
</organism>
<keyword evidence="3" id="KW-1185">Reference proteome</keyword>
<feature type="region of interest" description="Disordered" evidence="1">
    <location>
        <begin position="128"/>
        <end position="157"/>
    </location>
</feature>
<dbReference type="Proteomes" id="UP001189429">
    <property type="component" value="Unassembled WGS sequence"/>
</dbReference>
<evidence type="ECO:0000256" key="1">
    <source>
        <dbReference type="SAM" id="MobiDB-lite"/>
    </source>
</evidence>
<evidence type="ECO:0000313" key="3">
    <source>
        <dbReference type="Proteomes" id="UP001189429"/>
    </source>
</evidence>
<comment type="caution">
    <text evidence="2">The sequence shown here is derived from an EMBL/GenBank/DDBJ whole genome shotgun (WGS) entry which is preliminary data.</text>
</comment>
<dbReference type="EMBL" id="CAUYUJ010010039">
    <property type="protein sequence ID" value="CAK0828446.1"/>
    <property type="molecule type" value="Genomic_DNA"/>
</dbReference>
<protein>
    <submittedName>
        <fullName evidence="2">Uncharacterized protein</fullName>
    </submittedName>
</protein>
<feature type="compositionally biased region" description="Basic and acidic residues" evidence="1">
    <location>
        <begin position="128"/>
        <end position="149"/>
    </location>
</feature>